<sequence>MQNPSLPDRSSLRATALVDIAAELGRRSAAGGLSRRRTAYTALYCLAAFARKQFDFLLKGLQPGGAFEADPRYPLAFLLEATARQTSFDIDVLLRSVSHREAASSTVLMRQTLELADQLAREAIAPAVRHGLVEPTVMLSYFQKLPTIRLMPYVPLAVIGIDFSAVGDRNRLAAIAHETGHHVYRQITVNYLANLDEQIEAIAAPAPQAEAERWPSWLLAWEEEIFADTYAALIAGPIAALGLHKVILTGRRDSLVEDDGDHPLDALRPQILHTTLRIMAEKRSAEQREVLLTAVDALEAAWEQTLQAHGSPVEFLPAGSDAPVALEEAGILLRSLVEEMMNGALAPIAADAGRTLWSLGAAESSAALASCEEQFAEYCRSLSGSSLPELALRDQNRIVRVARFPVKGEGGQRLVGEIGDPHLDELREAGLAGAALTADQWKTVFLAGDWTTQEGGSGIKPPVMRRSATRRPPYTSYRYTTFSGTSSLGTSARAGGSGQPRSRAMR</sequence>
<dbReference type="EMBL" id="DSMG01000053">
    <property type="protein sequence ID" value="HDX30773.1"/>
    <property type="molecule type" value="Genomic_DNA"/>
</dbReference>
<name>A0A7C1FJM5_9CHLR</name>
<accession>A0A7C1FJM5</accession>
<dbReference type="AlphaFoldDB" id="A0A7C1FJM5"/>
<comment type="caution">
    <text evidence="2">The sequence shown here is derived from an EMBL/GenBank/DDBJ whole genome shotgun (WGS) entry which is preliminary data.</text>
</comment>
<evidence type="ECO:0000256" key="1">
    <source>
        <dbReference type="SAM" id="MobiDB-lite"/>
    </source>
</evidence>
<reference evidence="2" key="1">
    <citation type="journal article" date="2020" name="mSystems">
        <title>Genome- and Community-Level Interaction Insights into Carbon Utilization and Element Cycling Functions of Hydrothermarchaeota in Hydrothermal Sediment.</title>
        <authorList>
            <person name="Zhou Z."/>
            <person name="Liu Y."/>
            <person name="Xu W."/>
            <person name="Pan J."/>
            <person name="Luo Z.H."/>
            <person name="Li M."/>
        </authorList>
    </citation>
    <scope>NUCLEOTIDE SEQUENCE [LARGE SCALE GENOMIC DNA]</scope>
    <source>
        <strain evidence="2">SpSt-289</strain>
    </source>
</reference>
<proteinExistence type="predicted"/>
<feature type="region of interest" description="Disordered" evidence="1">
    <location>
        <begin position="474"/>
        <end position="506"/>
    </location>
</feature>
<organism evidence="2">
    <name type="scientific">Caldilinea aerophila</name>
    <dbReference type="NCBI Taxonomy" id="133453"/>
    <lineage>
        <taxon>Bacteria</taxon>
        <taxon>Bacillati</taxon>
        <taxon>Chloroflexota</taxon>
        <taxon>Caldilineae</taxon>
        <taxon>Caldilineales</taxon>
        <taxon>Caldilineaceae</taxon>
        <taxon>Caldilinea</taxon>
    </lineage>
</organism>
<protein>
    <submittedName>
        <fullName evidence="2">Uncharacterized protein</fullName>
    </submittedName>
</protein>
<gene>
    <name evidence="2" type="ORF">ENQ20_04690</name>
</gene>
<feature type="compositionally biased region" description="Low complexity" evidence="1">
    <location>
        <begin position="480"/>
        <end position="491"/>
    </location>
</feature>
<evidence type="ECO:0000313" key="2">
    <source>
        <dbReference type="EMBL" id="HDX30773.1"/>
    </source>
</evidence>